<evidence type="ECO:0000259" key="4">
    <source>
        <dbReference type="SMART" id="SM00922"/>
    </source>
</evidence>
<keyword evidence="2" id="KW-0479">Metal-binding</keyword>
<evidence type="ECO:0000256" key="3">
    <source>
        <dbReference type="ARBA" id="ARBA00023235"/>
    </source>
</evidence>
<sequence length="390" mass="42007">MRIDRVEIYPLTGMRYRRLWRNAKGVQGGPDQMRWSFNVVVRIRTDDGAVGWGEVGPNNPYQNETTWSVVAALERFYAPALVGRDPWDIGPLHRAMEALLPGNPHARTAIDLALHDLAGKSAGQPVWALLGGRCHRRIPVKFPLSQTENAAEAVDQARQLVAETGTRYLKVKIGPIDRLRADVALIEALRDAFGSDLAVQVDANASYATVAQAATALRQMLPYGLALVEQPLPRWQLDGIAELRSRFDVPVMVDESCWSPQDAFAALGRRAADVVNVKVAKAGGLFHSRQIAAVAAAAGADIFVGSTTETGVGAAAGLHLYAATPNVWPVTACMFGPWLLVDDMLTAPTRLRCQDGAVEVPSTPGLGVEVDEAALERFAPAPVVVDEPAS</sequence>
<dbReference type="InterPro" id="IPR013341">
    <property type="entry name" value="Mandelate_racemase_N_dom"/>
</dbReference>
<dbReference type="PANTHER" id="PTHR48073">
    <property type="entry name" value="O-SUCCINYLBENZOATE SYNTHASE-RELATED"/>
    <property type="match status" value="1"/>
</dbReference>
<dbReference type="GO" id="GO:0016854">
    <property type="term" value="F:racemase and epimerase activity"/>
    <property type="evidence" value="ECO:0007669"/>
    <property type="project" value="UniProtKB-ARBA"/>
</dbReference>
<evidence type="ECO:0000256" key="1">
    <source>
        <dbReference type="ARBA" id="ARBA00008031"/>
    </source>
</evidence>
<dbReference type="Gene3D" id="3.20.20.120">
    <property type="entry name" value="Enolase-like C-terminal domain"/>
    <property type="match status" value="1"/>
</dbReference>
<dbReference type="InterPro" id="IPR029065">
    <property type="entry name" value="Enolase_C-like"/>
</dbReference>
<dbReference type="InterPro" id="IPR029017">
    <property type="entry name" value="Enolase-like_N"/>
</dbReference>
<dbReference type="SUPFAM" id="SSF51604">
    <property type="entry name" value="Enolase C-terminal domain-like"/>
    <property type="match status" value="1"/>
</dbReference>
<dbReference type="Proteomes" id="UP000503011">
    <property type="component" value="Chromosome"/>
</dbReference>
<dbReference type="InterPro" id="IPR013342">
    <property type="entry name" value="Mandelate_racemase_C"/>
</dbReference>
<reference evidence="5 6" key="2">
    <citation type="submission" date="2020-03" db="EMBL/GenBank/DDBJ databases">
        <authorList>
            <person name="Ichikawa N."/>
            <person name="Kimura A."/>
            <person name="Kitahashi Y."/>
            <person name="Uohara A."/>
        </authorList>
    </citation>
    <scope>NUCLEOTIDE SEQUENCE [LARGE SCALE GENOMIC DNA]</scope>
    <source>
        <strain evidence="5 6">NBRC 105367</strain>
    </source>
</reference>
<evidence type="ECO:0000313" key="5">
    <source>
        <dbReference type="EMBL" id="BCB84537.1"/>
    </source>
</evidence>
<dbReference type="EMBL" id="AP022871">
    <property type="protein sequence ID" value="BCB84537.1"/>
    <property type="molecule type" value="Genomic_DNA"/>
</dbReference>
<dbReference type="SFLD" id="SFLDS00001">
    <property type="entry name" value="Enolase"/>
    <property type="match status" value="1"/>
</dbReference>
<dbReference type="SUPFAM" id="SSF54826">
    <property type="entry name" value="Enolase N-terminal domain-like"/>
    <property type="match status" value="1"/>
</dbReference>
<proteinExistence type="inferred from homology"/>
<keyword evidence="3" id="KW-0413">Isomerase</keyword>
<dbReference type="SMART" id="SM00922">
    <property type="entry name" value="MR_MLE"/>
    <property type="match status" value="1"/>
</dbReference>
<accession>A0A6F8YEP3</accession>
<keyword evidence="6" id="KW-1185">Reference proteome</keyword>
<dbReference type="Gene3D" id="3.30.390.10">
    <property type="entry name" value="Enolase-like, N-terminal domain"/>
    <property type="match status" value="1"/>
</dbReference>
<dbReference type="PANTHER" id="PTHR48073:SF2">
    <property type="entry name" value="O-SUCCINYLBENZOATE SYNTHASE"/>
    <property type="match status" value="1"/>
</dbReference>
<dbReference type="GO" id="GO:0046872">
    <property type="term" value="F:metal ion binding"/>
    <property type="evidence" value="ECO:0007669"/>
    <property type="project" value="UniProtKB-KW"/>
</dbReference>
<dbReference type="KEGG" id="psuu:Psuf_018500"/>
<dbReference type="Pfam" id="PF02746">
    <property type="entry name" value="MR_MLE_N"/>
    <property type="match status" value="1"/>
</dbReference>
<evidence type="ECO:0000313" key="6">
    <source>
        <dbReference type="Proteomes" id="UP000503011"/>
    </source>
</evidence>
<dbReference type="SFLD" id="SFLDF00009">
    <property type="entry name" value="o-succinylbenzoate_synthase"/>
    <property type="match status" value="1"/>
</dbReference>
<evidence type="ECO:0000256" key="2">
    <source>
        <dbReference type="ARBA" id="ARBA00022723"/>
    </source>
</evidence>
<dbReference type="RefSeq" id="WP_173155753.1">
    <property type="nucleotide sequence ID" value="NZ_AP022871.1"/>
</dbReference>
<protein>
    <submittedName>
        <fullName evidence="5">N-succinyl-L-Arg/Lys racemase</fullName>
    </submittedName>
</protein>
<gene>
    <name evidence="5" type="ORF">Psuf_018500</name>
</gene>
<dbReference type="SFLD" id="SFLDG00180">
    <property type="entry name" value="muconate_cycloisomerase"/>
    <property type="match status" value="1"/>
</dbReference>
<dbReference type="AlphaFoldDB" id="A0A6F8YEP3"/>
<reference evidence="5 6" key="1">
    <citation type="submission" date="2020-03" db="EMBL/GenBank/DDBJ databases">
        <title>Whole genome shotgun sequence of Phytohabitans suffuscus NBRC 105367.</title>
        <authorList>
            <person name="Komaki H."/>
            <person name="Tamura T."/>
        </authorList>
    </citation>
    <scope>NUCLEOTIDE SEQUENCE [LARGE SCALE GENOMIC DNA]</scope>
    <source>
        <strain evidence="5 6">NBRC 105367</strain>
    </source>
</reference>
<dbReference type="InterPro" id="IPR036849">
    <property type="entry name" value="Enolase-like_C_sf"/>
</dbReference>
<feature type="domain" description="Mandelate racemase/muconate lactonizing enzyme C-terminal" evidence="4">
    <location>
        <begin position="150"/>
        <end position="250"/>
    </location>
</feature>
<dbReference type="Pfam" id="PF13378">
    <property type="entry name" value="MR_MLE_C"/>
    <property type="match status" value="1"/>
</dbReference>
<name>A0A6F8YEP3_9ACTN</name>
<comment type="similarity">
    <text evidence="1">Belongs to the mandelate racemase/muconate lactonizing enzyme family.</text>
</comment>
<organism evidence="5 6">
    <name type="scientific">Phytohabitans suffuscus</name>
    <dbReference type="NCBI Taxonomy" id="624315"/>
    <lineage>
        <taxon>Bacteria</taxon>
        <taxon>Bacillati</taxon>
        <taxon>Actinomycetota</taxon>
        <taxon>Actinomycetes</taxon>
        <taxon>Micromonosporales</taxon>
        <taxon>Micromonosporaceae</taxon>
    </lineage>
</organism>